<feature type="domain" description="Peptidase C39" evidence="13">
    <location>
        <begin position="24"/>
        <end position="143"/>
    </location>
</feature>
<dbReference type="Pfam" id="PF00005">
    <property type="entry name" value="ABC_tran"/>
    <property type="match status" value="1"/>
</dbReference>
<dbReference type="AlphaFoldDB" id="B3EP93"/>
<dbReference type="NCBIfam" id="TIGR03796">
    <property type="entry name" value="NHLM_micro_ABC1"/>
    <property type="match status" value="1"/>
</dbReference>
<evidence type="ECO:0000256" key="4">
    <source>
        <dbReference type="ARBA" id="ARBA00022692"/>
    </source>
</evidence>
<dbReference type="GO" id="GO:0005886">
    <property type="term" value="C:plasma membrane"/>
    <property type="evidence" value="ECO:0007669"/>
    <property type="project" value="UniProtKB-SubCell"/>
</dbReference>
<dbReference type="SUPFAM" id="SSF90123">
    <property type="entry name" value="ABC transporter transmembrane region"/>
    <property type="match status" value="1"/>
</dbReference>
<gene>
    <name evidence="14" type="ordered locus">Cphamn1_2331</name>
</gene>
<dbReference type="PROSITE" id="PS50929">
    <property type="entry name" value="ABC_TM1F"/>
    <property type="match status" value="1"/>
</dbReference>
<dbReference type="STRING" id="331678.Cphamn1_2331"/>
<evidence type="ECO:0000313" key="14">
    <source>
        <dbReference type="EMBL" id="ACE05232.1"/>
    </source>
</evidence>
<dbReference type="InterPro" id="IPR027417">
    <property type="entry name" value="P-loop_NTPase"/>
</dbReference>
<dbReference type="InterPro" id="IPR011527">
    <property type="entry name" value="ABC1_TM_dom"/>
</dbReference>
<keyword evidence="6" id="KW-0378">Hydrolase</keyword>
<dbReference type="CDD" id="cd18569">
    <property type="entry name" value="ABC_6TM_NHLM_bacteriocin"/>
    <property type="match status" value="1"/>
</dbReference>
<feature type="transmembrane region" description="Helical" evidence="10">
    <location>
        <begin position="310"/>
        <end position="330"/>
    </location>
</feature>
<sequence>MSFMLFPTKILWEEDRIKTPTVLQMEAVECGAASLGMILAYFGKYVPLEELRVECGVSRDGSKASSLIAAGKRYGLESKGARLDIDDLHRKPLPMILFWNMYHFVVFEGYRKGIYYINDPASGQRKVSAQEFSESYSGVALTFEKTDAFQPGGRPFSLAGALKKRMPGLERALTYIVLASLLLVIPGLVVPSFLRIFIDYVLVQGATDWLRPLLIGMLLTALLQGVLTWLKQYYLLRAETKLALTSSAKFFNHVFAMPMRFFTMRQAGEISNRVQLNDQVATLVAGDLTANALNFLLIAFYALLMFRYDTVLTLGAILIAVVNASALFYVSRKRVVLNQKFQQDYGKLMGTTFYGIKTIESLKASGSEPDFFARWSGLFANMVNGQQQLQVATVFLLALPPFLQSFGNIAILSVGGLRVMEGQLTMGMLIAFQSLLMSFLAPVNEMVTLGQKLQDAEGNMQRLDDVMDNDVELETDEDDDEEHQPLEGHIELRDITFGYNVLEAPLIENFSLKLEPGQRVALVGGSGSGKSTVSKLVAGLYEPWSGELLFDGIPRRQLPRRRVAASVGMVDQEISLFEGSIAENISMWDGTMLQGEIERAARDAAIDEVISSRTGGYQANLSEGGSNFSGGQRQRIEIARALASNPSILILDEATSALDPTTEKRIDENIRKRGCTCLIVAHRLSTIRDCDEIIVLEYGKVKERGTHQSLMALGGVYAGLIKTG</sequence>
<dbReference type="Gene3D" id="3.40.50.300">
    <property type="entry name" value="P-loop containing nucleotide triphosphate hydrolases"/>
    <property type="match status" value="1"/>
</dbReference>
<evidence type="ECO:0000259" key="12">
    <source>
        <dbReference type="PROSITE" id="PS50929"/>
    </source>
</evidence>
<accession>B3EP93</accession>
<keyword evidence="4 10" id="KW-0812">Transmembrane</keyword>
<keyword evidence="5" id="KW-0547">Nucleotide-binding</keyword>
<evidence type="ECO:0000256" key="6">
    <source>
        <dbReference type="ARBA" id="ARBA00022801"/>
    </source>
</evidence>
<evidence type="ECO:0000256" key="9">
    <source>
        <dbReference type="ARBA" id="ARBA00023136"/>
    </source>
</evidence>
<evidence type="ECO:0000256" key="7">
    <source>
        <dbReference type="ARBA" id="ARBA00022840"/>
    </source>
</evidence>
<dbReference type="FunFam" id="3.40.50.300:FF:000299">
    <property type="entry name" value="ABC transporter ATP-binding protein/permease"/>
    <property type="match status" value="1"/>
</dbReference>
<feature type="domain" description="ABC transporter" evidence="11">
    <location>
        <begin position="490"/>
        <end position="723"/>
    </location>
</feature>
<dbReference type="eggNOG" id="COG2274">
    <property type="taxonomic scope" value="Bacteria"/>
</dbReference>
<dbReference type="InterPro" id="IPR036640">
    <property type="entry name" value="ABC1_TM_sf"/>
</dbReference>
<feature type="transmembrane region" description="Helical" evidence="10">
    <location>
        <begin position="172"/>
        <end position="197"/>
    </location>
</feature>
<proteinExistence type="predicted"/>
<dbReference type="MEROPS" id="C39.005"/>
<dbReference type="SUPFAM" id="SSF52540">
    <property type="entry name" value="P-loop containing nucleoside triphosphate hydrolases"/>
    <property type="match status" value="1"/>
</dbReference>
<dbReference type="GO" id="GO:0015421">
    <property type="term" value="F:ABC-type oligopeptide transporter activity"/>
    <property type="evidence" value="ECO:0007669"/>
    <property type="project" value="TreeGrafter"/>
</dbReference>
<feature type="domain" description="ABC transmembrane type-1" evidence="12">
    <location>
        <begin position="176"/>
        <end position="455"/>
    </location>
</feature>
<dbReference type="GO" id="GO:0008233">
    <property type="term" value="F:peptidase activity"/>
    <property type="evidence" value="ECO:0007669"/>
    <property type="project" value="InterPro"/>
</dbReference>
<evidence type="ECO:0000256" key="10">
    <source>
        <dbReference type="SAM" id="Phobius"/>
    </source>
</evidence>
<dbReference type="Gene3D" id="3.90.70.10">
    <property type="entry name" value="Cysteine proteinases"/>
    <property type="match status" value="1"/>
</dbReference>
<feature type="transmembrane region" description="Helical" evidence="10">
    <location>
        <begin position="209"/>
        <end position="230"/>
    </location>
</feature>
<dbReference type="PROSITE" id="PS50893">
    <property type="entry name" value="ABC_TRANSPORTER_2"/>
    <property type="match status" value="1"/>
</dbReference>
<dbReference type="PROSITE" id="PS00211">
    <property type="entry name" value="ABC_TRANSPORTER_1"/>
    <property type="match status" value="1"/>
</dbReference>
<keyword evidence="8 10" id="KW-1133">Transmembrane helix</keyword>
<dbReference type="Pfam" id="PF00664">
    <property type="entry name" value="ABC_membrane"/>
    <property type="match status" value="1"/>
</dbReference>
<dbReference type="InterPro" id="IPR039421">
    <property type="entry name" value="Type_1_exporter"/>
</dbReference>
<keyword evidence="3" id="KW-1003">Cell membrane</keyword>
<dbReference type="SMART" id="SM00382">
    <property type="entry name" value="AAA"/>
    <property type="match status" value="1"/>
</dbReference>
<keyword evidence="2" id="KW-0813">Transport</keyword>
<keyword evidence="9 10" id="KW-0472">Membrane</keyword>
<dbReference type="InterPro" id="IPR017871">
    <property type="entry name" value="ABC_transporter-like_CS"/>
</dbReference>
<dbReference type="PANTHER" id="PTHR43394:SF1">
    <property type="entry name" value="ATP-BINDING CASSETTE SUB-FAMILY B MEMBER 10, MITOCHONDRIAL"/>
    <property type="match status" value="1"/>
</dbReference>
<dbReference type="PROSITE" id="PS50990">
    <property type="entry name" value="PEPTIDASE_C39"/>
    <property type="match status" value="1"/>
</dbReference>
<evidence type="ECO:0000259" key="13">
    <source>
        <dbReference type="PROSITE" id="PS50990"/>
    </source>
</evidence>
<dbReference type="InterPro" id="IPR022514">
    <property type="entry name" value="NHPM_micro_ABC1"/>
</dbReference>
<dbReference type="HOGENOM" id="CLU_000604_95_3_10"/>
<comment type="subcellular location">
    <subcellularLocation>
        <location evidence="1">Cell membrane</location>
        <topology evidence="1">Multi-pass membrane protein</topology>
    </subcellularLocation>
</comment>
<keyword evidence="7" id="KW-0067">ATP-binding</keyword>
<feature type="transmembrane region" description="Helical" evidence="10">
    <location>
        <begin position="280"/>
        <end position="304"/>
    </location>
</feature>
<dbReference type="Gene3D" id="1.20.1560.10">
    <property type="entry name" value="ABC transporter type 1, transmembrane domain"/>
    <property type="match status" value="1"/>
</dbReference>
<evidence type="ECO:0000256" key="3">
    <source>
        <dbReference type="ARBA" id="ARBA00022475"/>
    </source>
</evidence>
<dbReference type="PANTHER" id="PTHR43394">
    <property type="entry name" value="ATP-DEPENDENT PERMEASE MDL1, MITOCHONDRIAL"/>
    <property type="match status" value="1"/>
</dbReference>
<evidence type="ECO:0000256" key="2">
    <source>
        <dbReference type="ARBA" id="ARBA00022448"/>
    </source>
</evidence>
<reference evidence="14" key="1">
    <citation type="submission" date="2008-06" db="EMBL/GenBank/DDBJ databases">
        <title>Complete sequence of Chlorobium phaeobacteroides BS1.</title>
        <authorList>
            <consortium name="US DOE Joint Genome Institute"/>
            <person name="Lucas S."/>
            <person name="Copeland A."/>
            <person name="Lapidus A."/>
            <person name="Glavina del Rio T."/>
            <person name="Dalin E."/>
            <person name="Tice H."/>
            <person name="Bruce D."/>
            <person name="Goodwin L."/>
            <person name="Pitluck S."/>
            <person name="Schmutz J."/>
            <person name="Larimer F."/>
            <person name="Land M."/>
            <person name="Hauser L."/>
            <person name="Kyrpides N."/>
            <person name="Ovchinnikova G."/>
            <person name="Li T."/>
            <person name="Liu Z."/>
            <person name="Zhao F."/>
            <person name="Overmann J."/>
            <person name="Bryant D.A."/>
            <person name="Richardson P."/>
        </authorList>
    </citation>
    <scope>NUCLEOTIDE SEQUENCE [LARGE SCALE GENOMIC DNA]</scope>
    <source>
        <strain evidence="14">BS1</strain>
    </source>
</reference>
<organism evidence="14">
    <name type="scientific">Chlorobium phaeobacteroides (strain BS1)</name>
    <dbReference type="NCBI Taxonomy" id="331678"/>
    <lineage>
        <taxon>Bacteria</taxon>
        <taxon>Pseudomonadati</taxon>
        <taxon>Chlorobiota</taxon>
        <taxon>Chlorobiia</taxon>
        <taxon>Chlorobiales</taxon>
        <taxon>Chlorobiaceae</taxon>
        <taxon>Chlorobium/Pelodictyon group</taxon>
        <taxon>Chlorobium</taxon>
    </lineage>
</organism>
<dbReference type="KEGG" id="cpb:Cphamn1_2331"/>
<dbReference type="GO" id="GO:0006508">
    <property type="term" value="P:proteolysis"/>
    <property type="evidence" value="ECO:0007669"/>
    <property type="project" value="InterPro"/>
</dbReference>
<feature type="transmembrane region" description="Helical" evidence="10">
    <location>
        <begin position="391"/>
        <end position="412"/>
    </location>
</feature>
<evidence type="ECO:0000256" key="5">
    <source>
        <dbReference type="ARBA" id="ARBA00022741"/>
    </source>
</evidence>
<dbReference type="InterPro" id="IPR003439">
    <property type="entry name" value="ABC_transporter-like_ATP-bd"/>
</dbReference>
<dbReference type="InterPro" id="IPR003593">
    <property type="entry name" value="AAA+_ATPase"/>
</dbReference>
<evidence type="ECO:0000259" key="11">
    <source>
        <dbReference type="PROSITE" id="PS50893"/>
    </source>
</evidence>
<dbReference type="Pfam" id="PF03412">
    <property type="entry name" value="Peptidase_C39"/>
    <property type="match status" value="1"/>
</dbReference>
<dbReference type="EMBL" id="CP001101">
    <property type="protein sequence ID" value="ACE05232.1"/>
    <property type="molecule type" value="Genomic_DNA"/>
</dbReference>
<evidence type="ECO:0000256" key="8">
    <source>
        <dbReference type="ARBA" id="ARBA00022989"/>
    </source>
</evidence>
<dbReference type="OrthoDB" id="593815at2"/>
<evidence type="ECO:0000256" key="1">
    <source>
        <dbReference type="ARBA" id="ARBA00004651"/>
    </source>
</evidence>
<dbReference type="GO" id="GO:0016887">
    <property type="term" value="F:ATP hydrolysis activity"/>
    <property type="evidence" value="ECO:0007669"/>
    <property type="project" value="InterPro"/>
</dbReference>
<name>B3EP93_CHLPB</name>
<dbReference type="InterPro" id="IPR005074">
    <property type="entry name" value="Peptidase_C39"/>
</dbReference>
<dbReference type="GO" id="GO:0005524">
    <property type="term" value="F:ATP binding"/>
    <property type="evidence" value="ECO:0007669"/>
    <property type="project" value="UniProtKB-KW"/>
</dbReference>
<protein>
    <submittedName>
        <fullName evidence="14">ABC transporter-related protein</fullName>
    </submittedName>
</protein>